<feature type="compositionally biased region" description="Polar residues" evidence="5">
    <location>
        <begin position="87"/>
        <end position="100"/>
    </location>
</feature>
<reference evidence="6 7" key="2">
    <citation type="journal article" date="2011" name="Stand. Genomic Sci.">
        <title>Complete genome sequence of Isosphaera pallida type strain (IS1B).</title>
        <authorList>
            <consortium name="US DOE Joint Genome Institute (JGI-PGF)"/>
            <person name="Goker M."/>
            <person name="Cleland D."/>
            <person name="Saunders E."/>
            <person name="Lapidus A."/>
            <person name="Nolan M."/>
            <person name="Lucas S."/>
            <person name="Hammon N."/>
            <person name="Deshpande S."/>
            <person name="Cheng J.F."/>
            <person name="Tapia R."/>
            <person name="Han C."/>
            <person name="Goodwin L."/>
            <person name="Pitluck S."/>
            <person name="Liolios K."/>
            <person name="Pagani I."/>
            <person name="Ivanova N."/>
            <person name="Mavromatis K."/>
            <person name="Pati A."/>
            <person name="Chen A."/>
            <person name="Palaniappan K."/>
            <person name="Land M."/>
            <person name="Hauser L."/>
            <person name="Chang Y.J."/>
            <person name="Jeffries C.D."/>
            <person name="Detter J.C."/>
            <person name="Beck B."/>
            <person name="Woyke T."/>
            <person name="Bristow J."/>
            <person name="Eisen J.A."/>
            <person name="Markowitz V."/>
            <person name="Hugenholtz P."/>
            <person name="Kyrpides N.C."/>
            <person name="Klenk H.P."/>
        </authorList>
    </citation>
    <scope>NUCLEOTIDE SEQUENCE [LARGE SCALE GENOMIC DNA]</scope>
    <source>
        <strain evidence="7">ATCC 43644 / DSM 9630 / IS1B</strain>
    </source>
</reference>
<dbReference type="InterPro" id="IPR036107">
    <property type="entry name" value="CsrA_sf"/>
</dbReference>
<dbReference type="HOGENOM" id="CLU_2105683_0_0_0"/>
<dbReference type="AlphaFoldDB" id="E8R361"/>
<dbReference type="GO" id="GO:0005829">
    <property type="term" value="C:cytosol"/>
    <property type="evidence" value="ECO:0007669"/>
    <property type="project" value="TreeGrafter"/>
</dbReference>
<comment type="subcellular location">
    <subcellularLocation>
        <location evidence="4">Cytoplasm</location>
    </subcellularLocation>
</comment>
<evidence type="ECO:0000256" key="2">
    <source>
        <dbReference type="ARBA" id="ARBA00022845"/>
    </source>
</evidence>
<keyword evidence="4" id="KW-0678">Repressor</keyword>
<keyword evidence="7" id="KW-1185">Reference proteome</keyword>
<dbReference type="GO" id="GO:1902208">
    <property type="term" value="P:regulation of bacterial-type flagellum assembly"/>
    <property type="evidence" value="ECO:0007669"/>
    <property type="project" value="UniProtKB-UniRule"/>
</dbReference>
<reference key="1">
    <citation type="submission" date="2010-11" db="EMBL/GenBank/DDBJ databases">
        <title>The complete sequence of chromosome of Isophaera pallida ATCC 43644.</title>
        <authorList>
            <consortium name="US DOE Joint Genome Institute (JGI-PGF)"/>
            <person name="Lucas S."/>
            <person name="Copeland A."/>
            <person name="Lapidus A."/>
            <person name="Bruce D."/>
            <person name="Goodwin L."/>
            <person name="Pitluck S."/>
            <person name="Kyrpides N."/>
            <person name="Mavromatis K."/>
            <person name="Pagani I."/>
            <person name="Ivanova N."/>
            <person name="Saunders E."/>
            <person name="Brettin T."/>
            <person name="Detter J.C."/>
            <person name="Han C."/>
            <person name="Tapia R."/>
            <person name="Land M."/>
            <person name="Hauser L."/>
            <person name="Markowitz V."/>
            <person name="Cheng J.-F."/>
            <person name="Hugenholtz P."/>
            <person name="Woyke T."/>
            <person name="Wu D."/>
            <person name="Eisen J.A."/>
        </authorList>
    </citation>
    <scope>NUCLEOTIDE SEQUENCE</scope>
    <source>
        <strain>ATCC 43644</strain>
    </source>
</reference>
<dbReference type="HAMAP" id="MF_00167">
    <property type="entry name" value="CsrA"/>
    <property type="match status" value="1"/>
</dbReference>
<dbReference type="GO" id="GO:0048027">
    <property type="term" value="F:mRNA 5'-UTR binding"/>
    <property type="evidence" value="ECO:0007669"/>
    <property type="project" value="UniProtKB-UniRule"/>
</dbReference>
<proteinExistence type="inferred from homology"/>
<keyword evidence="3 4" id="KW-0694">RNA-binding</keyword>
<dbReference type="InterPro" id="IPR003751">
    <property type="entry name" value="CsrA"/>
</dbReference>
<keyword evidence="1 4" id="KW-0963">Cytoplasm</keyword>
<comment type="function">
    <text evidence="4">A translational regulator that binds mRNA to regulate translation initiation and/or mRNA stability. Usually binds in the 5'-UTR at or near the Shine-Dalgarno sequence preventing ribosome-binding, thus repressing translation. Its main target seems to be the major flagellin gene, while its function is anatagonized by FliW.</text>
</comment>
<protein>
    <recommendedName>
        <fullName evidence="4">Translational regulator CsrA</fullName>
    </recommendedName>
</protein>
<dbReference type="SUPFAM" id="SSF117130">
    <property type="entry name" value="CsrA-like"/>
    <property type="match status" value="1"/>
</dbReference>
<name>E8R361_ISOPI</name>
<keyword evidence="2 4" id="KW-0810">Translation regulation</keyword>
<dbReference type="RefSeq" id="WP_013564868.1">
    <property type="nucleotide sequence ID" value="NC_014962.1"/>
</dbReference>
<dbReference type="InParanoid" id="E8R361"/>
<dbReference type="GO" id="GO:0006402">
    <property type="term" value="P:mRNA catabolic process"/>
    <property type="evidence" value="ECO:0007669"/>
    <property type="project" value="InterPro"/>
</dbReference>
<dbReference type="GO" id="GO:0045947">
    <property type="term" value="P:negative regulation of translational initiation"/>
    <property type="evidence" value="ECO:0007669"/>
    <property type="project" value="UniProtKB-UniRule"/>
</dbReference>
<evidence type="ECO:0000256" key="1">
    <source>
        <dbReference type="ARBA" id="ARBA00022490"/>
    </source>
</evidence>
<dbReference type="PANTHER" id="PTHR34984:SF1">
    <property type="entry name" value="CARBON STORAGE REGULATOR"/>
    <property type="match status" value="1"/>
</dbReference>
<evidence type="ECO:0000313" key="7">
    <source>
        <dbReference type="Proteomes" id="UP000008631"/>
    </source>
</evidence>
<feature type="region of interest" description="Disordered" evidence="5">
    <location>
        <begin position="45"/>
        <end position="115"/>
    </location>
</feature>
<gene>
    <name evidence="4" type="primary">csrA</name>
    <name evidence="6" type="ordered locus">Isop_2000</name>
</gene>
<evidence type="ECO:0000313" key="6">
    <source>
        <dbReference type="EMBL" id="ADV62580.1"/>
    </source>
</evidence>
<dbReference type="GO" id="GO:0044781">
    <property type="term" value="P:bacterial-type flagellum organization"/>
    <property type="evidence" value="ECO:0007669"/>
    <property type="project" value="UniProtKB-KW"/>
</dbReference>
<dbReference type="OrthoDB" id="9809061at2"/>
<evidence type="ECO:0000256" key="3">
    <source>
        <dbReference type="ARBA" id="ARBA00022884"/>
    </source>
</evidence>
<comment type="similarity">
    <text evidence="4">Belongs to the CsrA/RsmA family.</text>
</comment>
<comment type="subunit">
    <text evidence="4">Homodimer; the beta-strands of each monomer intercalate to form a hydrophobic core, while the alpha-helices form wings that extend away from the core.</text>
</comment>
<dbReference type="KEGG" id="ipa:Isop_2000"/>
<dbReference type="STRING" id="575540.Isop_2000"/>
<dbReference type="EMBL" id="CP002353">
    <property type="protein sequence ID" value="ADV62580.1"/>
    <property type="molecule type" value="Genomic_DNA"/>
</dbReference>
<organism evidence="6 7">
    <name type="scientific">Isosphaera pallida (strain ATCC 43644 / DSM 9630 / IS1B)</name>
    <dbReference type="NCBI Taxonomy" id="575540"/>
    <lineage>
        <taxon>Bacteria</taxon>
        <taxon>Pseudomonadati</taxon>
        <taxon>Planctomycetota</taxon>
        <taxon>Planctomycetia</taxon>
        <taxon>Isosphaerales</taxon>
        <taxon>Isosphaeraceae</taxon>
        <taxon>Isosphaera</taxon>
    </lineage>
</organism>
<evidence type="ECO:0000256" key="5">
    <source>
        <dbReference type="SAM" id="MobiDB-lite"/>
    </source>
</evidence>
<sequence>MLVVSRKLGERIRIGEEIEVVVVKIDRNQIRLGVAAPRDVEVYRHEIAPPGRRTSAKRPKRSPNGDVATDQPRFMPGHPIPNPLKVVSSNAENAEATTVCESAPLGPIGSTNPAV</sequence>
<dbReference type="GO" id="GO:0006109">
    <property type="term" value="P:regulation of carbohydrate metabolic process"/>
    <property type="evidence" value="ECO:0007669"/>
    <property type="project" value="InterPro"/>
</dbReference>
<accession>E8R361</accession>
<dbReference type="Proteomes" id="UP000008631">
    <property type="component" value="Chromosome"/>
</dbReference>
<dbReference type="Gene3D" id="2.60.40.4380">
    <property type="entry name" value="Translational regulator CsrA"/>
    <property type="match status" value="1"/>
</dbReference>
<evidence type="ECO:0000256" key="4">
    <source>
        <dbReference type="HAMAP-Rule" id="MF_00167"/>
    </source>
</evidence>
<dbReference type="PANTHER" id="PTHR34984">
    <property type="entry name" value="CARBON STORAGE REGULATOR"/>
    <property type="match status" value="1"/>
</dbReference>
<keyword evidence="4" id="KW-1005">Bacterial flagellum biogenesis</keyword>
<dbReference type="Pfam" id="PF02599">
    <property type="entry name" value="CsrA"/>
    <property type="match status" value="1"/>
</dbReference>
<dbReference type="eggNOG" id="COG1551">
    <property type="taxonomic scope" value="Bacteria"/>
</dbReference>